<dbReference type="PANTHER" id="PTHR47721">
    <property type="entry name" value="OS01G0235100 PROTEIN"/>
    <property type="match status" value="1"/>
</dbReference>
<feature type="region of interest" description="Disordered" evidence="1">
    <location>
        <begin position="14"/>
        <end position="68"/>
    </location>
</feature>
<feature type="compositionally biased region" description="Basic and acidic residues" evidence="1">
    <location>
        <begin position="44"/>
        <end position="62"/>
    </location>
</feature>
<dbReference type="EMBL" id="GBEZ01019159">
    <property type="protein sequence ID" value="JAC67360.1"/>
    <property type="molecule type" value="Transcribed_RNA"/>
</dbReference>
<protein>
    <submittedName>
        <fullName evidence="2">Uncharacterized protein</fullName>
    </submittedName>
</protein>
<gene>
    <name evidence="2" type="ORF">TSPGSL018_11368</name>
</gene>
<evidence type="ECO:0000256" key="1">
    <source>
        <dbReference type="SAM" id="MobiDB-lite"/>
    </source>
</evidence>
<sequence>MTFAISVNARAVPLLTSKQPAPRVSTLPTPPVQRRQSLPVLRATEADPKPTSEDSTSKRSTADDVSAAPKNVCPTCGVPLSEAPSGCDGKGRQIGGVGAFIDWWPIKAYRPCPALTSSGGKYKRKGQITDEMLFGKGKR</sequence>
<organism evidence="2">
    <name type="scientific">Tetraselmis sp. GSL018</name>
    <dbReference type="NCBI Taxonomy" id="582737"/>
    <lineage>
        <taxon>Eukaryota</taxon>
        <taxon>Viridiplantae</taxon>
        <taxon>Chlorophyta</taxon>
        <taxon>core chlorophytes</taxon>
        <taxon>Chlorodendrophyceae</taxon>
        <taxon>Chlorodendrales</taxon>
        <taxon>Chlorodendraceae</taxon>
        <taxon>Tetraselmis</taxon>
    </lineage>
</organism>
<reference evidence="2" key="1">
    <citation type="submission" date="2014-05" db="EMBL/GenBank/DDBJ databases">
        <title>The transcriptome of the halophilic microalga Tetraselmis sp. GSL018 isolated from the Great Salt Lake, Utah.</title>
        <authorList>
            <person name="Jinkerson R.E."/>
            <person name="D'Adamo S."/>
            <person name="Posewitz M.C."/>
        </authorList>
    </citation>
    <scope>NUCLEOTIDE SEQUENCE</scope>
    <source>
        <strain evidence="2">GSL018</strain>
    </source>
</reference>
<dbReference type="PANTHER" id="PTHR47721:SF2">
    <property type="entry name" value="OS01G0235100 PROTEIN"/>
    <property type="match status" value="1"/>
</dbReference>
<proteinExistence type="predicted"/>
<dbReference type="AlphaFoldDB" id="A0A061R9J4"/>
<accession>A0A061R9J4</accession>
<evidence type="ECO:0000313" key="2">
    <source>
        <dbReference type="EMBL" id="JAC67360.1"/>
    </source>
</evidence>
<name>A0A061R9J4_9CHLO</name>